<evidence type="ECO:0000313" key="2">
    <source>
        <dbReference type="EMBL" id="KNZ52997.1"/>
    </source>
</evidence>
<evidence type="ECO:0000256" key="1">
    <source>
        <dbReference type="SAM" id="MobiDB-lite"/>
    </source>
</evidence>
<proteinExistence type="predicted"/>
<dbReference type="AlphaFoldDB" id="A0A0L6UXQ2"/>
<reference evidence="2 3" key="1">
    <citation type="submission" date="2015-08" db="EMBL/GenBank/DDBJ databases">
        <title>Next Generation Sequencing and Analysis of the Genome of Puccinia sorghi L Schw, the Causal Agent of Maize Common Rust.</title>
        <authorList>
            <person name="Rochi L."/>
            <person name="Burguener G."/>
            <person name="Darino M."/>
            <person name="Turjanski A."/>
            <person name="Kreff E."/>
            <person name="Dieguez M.J."/>
            <person name="Sacco F."/>
        </authorList>
    </citation>
    <scope>NUCLEOTIDE SEQUENCE [LARGE SCALE GENOMIC DNA]</scope>
    <source>
        <strain evidence="2 3">RO10H11247</strain>
    </source>
</reference>
<protein>
    <submittedName>
        <fullName evidence="2">Uncharacterized protein</fullName>
    </submittedName>
</protein>
<organism evidence="2 3">
    <name type="scientific">Puccinia sorghi</name>
    <dbReference type="NCBI Taxonomy" id="27349"/>
    <lineage>
        <taxon>Eukaryota</taxon>
        <taxon>Fungi</taxon>
        <taxon>Dikarya</taxon>
        <taxon>Basidiomycota</taxon>
        <taxon>Pucciniomycotina</taxon>
        <taxon>Pucciniomycetes</taxon>
        <taxon>Pucciniales</taxon>
        <taxon>Pucciniaceae</taxon>
        <taxon>Puccinia</taxon>
    </lineage>
</organism>
<dbReference type="Proteomes" id="UP000037035">
    <property type="component" value="Unassembled WGS sequence"/>
</dbReference>
<feature type="region of interest" description="Disordered" evidence="1">
    <location>
        <begin position="30"/>
        <end position="52"/>
    </location>
</feature>
<dbReference type="EMBL" id="LAVV01008364">
    <property type="protein sequence ID" value="KNZ52997.1"/>
    <property type="molecule type" value="Genomic_DNA"/>
</dbReference>
<evidence type="ECO:0000313" key="3">
    <source>
        <dbReference type="Proteomes" id="UP000037035"/>
    </source>
</evidence>
<gene>
    <name evidence="2" type="ORF">VP01_3376g3</name>
</gene>
<dbReference type="STRING" id="27349.A0A0L6UXQ2"/>
<keyword evidence="3" id="KW-1185">Reference proteome</keyword>
<comment type="caution">
    <text evidence="2">The sequence shown here is derived from an EMBL/GenBank/DDBJ whole genome shotgun (WGS) entry which is preliminary data.</text>
</comment>
<sequence length="222" mass="25366">MVGRNTCRSLARWWWRWDTDWWSRPLKPLASNTSSSPPANIPARGSFPRASKKTSSLTKGLLLLERLGRKLITKTLIGLIFSLSQHISIMFAESPNLNFSFLHIPMTGYGICMISCRWNSGGIRGKVMGRLHRSADPKAHRGVTKLKIFVSRAEYSFWLIRVDDGQEGISASWPEVQERERQWVGRPEEVIQLARWRDDGADDALMKVDERLLLARQPVILP</sequence>
<name>A0A0L6UXQ2_9BASI</name>
<accession>A0A0L6UXQ2</accession>
<dbReference type="OrthoDB" id="2011998at2759"/>
<dbReference type="VEuPathDB" id="FungiDB:VP01_3376g3"/>